<dbReference type="AlphaFoldDB" id="A0A1Y2GWQ2"/>
<reference evidence="2 3" key="1">
    <citation type="submission" date="2016-07" db="EMBL/GenBank/DDBJ databases">
        <title>Pervasive Adenine N6-methylation of Active Genes in Fungi.</title>
        <authorList>
            <consortium name="DOE Joint Genome Institute"/>
            <person name="Mondo S.J."/>
            <person name="Dannebaum R.O."/>
            <person name="Kuo R.C."/>
            <person name="Labutti K."/>
            <person name="Haridas S."/>
            <person name="Kuo A."/>
            <person name="Salamov A."/>
            <person name="Ahrendt S.R."/>
            <person name="Lipzen A."/>
            <person name="Sullivan W."/>
            <person name="Andreopoulos W.B."/>
            <person name="Clum A."/>
            <person name="Lindquist E."/>
            <person name="Daum C."/>
            <person name="Ramamoorthy G.K."/>
            <person name="Gryganskyi A."/>
            <person name="Culley D."/>
            <person name="Magnuson J.K."/>
            <person name="James T.Y."/>
            <person name="O'Malley M.A."/>
            <person name="Stajich J.E."/>
            <person name="Spatafora J.W."/>
            <person name="Visel A."/>
            <person name="Grigoriev I.V."/>
        </authorList>
    </citation>
    <scope>NUCLEOTIDE SEQUENCE [LARGE SCALE GENOMIC DNA]</scope>
    <source>
        <strain evidence="2 3">NRRL 3116</strain>
    </source>
</reference>
<gene>
    <name evidence="2" type="ORF">BCR41DRAFT_20671</name>
</gene>
<evidence type="ECO:0000313" key="3">
    <source>
        <dbReference type="Proteomes" id="UP000193648"/>
    </source>
</evidence>
<proteinExistence type="predicted"/>
<keyword evidence="3" id="KW-1185">Reference proteome</keyword>
<name>A0A1Y2GWQ2_9FUNG</name>
<dbReference type="RefSeq" id="XP_021883028.1">
    <property type="nucleotide sequence ID" value="XM_022019929.1"/>
</dbReference>
<feature type="transmembrane region" description="Helical" evidence="1">
    <location>
        <begin position="57"/>
        <end position="78"/>
    </location>
</feature>
<dbReference type="EMBL" id="MCFF01000011">
    <property type="protein sequence ID" value="ORZ21777.1"/>
    <property type="molecule type" value="Genomic_DNA"/>
</dbReference>
<keyword evidence="1" id="KW-0812">Transmembrane</keyword>
<evidence type="ECO:0000256" key="1">
    <source>
        <dbReference type="SAM" id="Phobius"/>
    </source>
</evidence>
<feature type="transmembrane region" description="Helical" evidence="1">
    <location>
        <begin position="20"/>
        <end position="36"/>
    </location>
</feature>
<protein>
    <submittedName>
        <fullName evidence="2">Uncharacterized protein</fullName>
    </submittedName>
</protein>
<comment type="caution">
    <text evidence="2">The sequence shown here is derived from an EMBL/GenBank/DDBJ whole genome shotgun (WGS) entry which is preliminary data.</text>
</comment>
<evidence type="ECO:0000313" key="2">
    <source>
        <dbReference type="EMBL" id="ORZ21777.1"/>
    </source>
</evidence>
<organism evidence="2 3">
    <name type="scientific">Lobosporangium transversale</name>
    <dbReference type="NCBI Taxonomy" id="64571"/>
    <lineage>
        <taxon>Eukaryota</taxon>
        <taxon>Fungi</taxon>
        <taxon>Fungi incertae sedis</taxon>
        <taxon>Mucoromycota</taxon>
        <taxon>Mortierellomycotina</taxon>
        <taxon>Mortierellomycetes</taxon>
        <taxon>Mortierellales</taxon>
        <taxon>Mortierellaceae</taxon>
        <taxon>Lobosporangium</taxon>
    </lineage>
</organism>
<dbReference type="GeneID" id="33561773"/>
<dbReference type="Proteomes" id="UP000193648">
    <property type="component" value="Unassembled WGS sequence"/>
</dbReference>
<accession>A0A1Y2GWQ2</accession>
<dbReference type="InParanoid" id="A0A1Y2GWQ2"/>
<sequence length="86" mass="10201">MTNILSTRVSRLREQFRQQSTATFFFFFFFFFLPRTRARTGAKKINDSHKKQFSIKVLLWLDVWVGYFFLLIECSLFSGSCVDKGP</sequence>
<keyword evidence="1" id="KW-0472">Membrane</keyword>
<keyword evidence="1" id="KW-1133">Transmembrane helix</keyword>